<dbReference type="Pfam" id="PF01420">
    <property type="entry name" value="Methylase_S"/>
    <property type="match status" value="2"/>
</dbReference>
<dbReference type="GO" id="GO:0004519">
    <property type="term" value="F:endonuclease activity"/>
    <property type="evidence" value="ECO:0007669"/>
    <property type="project" value="UniProtKB-KW"/>
</dbReference>
<comment type="similarity">
    <text evidence="1">Belongs to the type-I restriction system S methylase family.</text>
</comment>
<keyword evidence="3" id="KW-0238">DNA-binding</keyword>
<dbReference type="SUPFAM" id="SSF116734">
    <property type="entry name" value="DNA methylase specificity domain"/>
    <property type="match status" value="2"/>
</dbReference>
<dbReference type="RefSeq" id="WP_220757387.1">
    <property type="nucleotide sequence ID" value="NZ_BPEU01000026.1"/>
</dbReference>
<dbReference type="EMBL" id="BPEU01000026">
    <property type="protein sequence ID" value="GIU44410.1"/>
    <property type="molecule type" value="Genomic_DNA"/>
</dbReference>
<evidence type="ECO:0000256" key="1">
    <source>
        <dbReference type="ARBA" id="ARBA00010923"/>
    </source>
</evidence>
<organism evidence="5 6">
    <name type="scientific">Shewanella colwelliana</name>
    <name type="common">Alteromonas colwelliana</name>
    <dbReference type="NCBI Taxonomy" id="23"/>
    <lineage>
        <taxon>Bacteria</taxon>
        <taxon>Pseudomonadati</taxon>
        <taxon>Pseudomonadota</taxon>
        <taxon>Gammaproteobacteria</taxon>
        <taxon>Alteromonadales</taxon>
        <taxon>Shewanellaceae</taxon>
        <taxon>Shewanella</taxon>
    </lineage>
</organism>
<dbReference type="CDD" id="cd17256">
    <property type="entry name" value="RMtype1_S_EcoJA65PI-TRD1-CR1_like"/>
    <property type="match status" value="1"/>
</dbReference>
<accession>A0ABQ4PA58</accession>
<name>A0ABQ4PA58_SHECO</name>
<dbReference type="Gene3D" id="3.90.220.20">
    <property type="entry name" value="DNA methylase specificity domains"/>
    <property type="match status" value="2"/>
</dbReference>
<dbReference type="InterPro" id="IPR051212">
    <property type="entry name" value="Type-I_RE_S_subunit"/>
</dbReference>
<keyword evidence="5" id="KW-0378">Hydrolase</keyword>
<evidence type="ECO:0000256" key="2">
    <source>
        <dbReference type="ARBA" id="ARBA00022747"/>
    </source>
</evidence>
<feature type="domain" description="Type I restriction modification DNA specificity" evidence="4">
    <location>
        <begin position="458"/>
        <end position="587"/>
    </location>
</feature>
<keyword evidence="6" id="KW-1185">Reference proteome</keyword>
<dbReference type="PANTHER" id="PTHR43140:SF1">
    <property type="entry name" value="TYPE I RESTRICTION ENZYME ECOKI SPECIFICITY SUBUNIT"/>
    <property type="match status" value="1"/>
</dbReference>
<feature type="domain" description="Type I restriction modification DNA specificity" evidence="4">
    <location>
        <begin position="117"/>
        <end position="297"/>
    </location>
</feature>
<proteinExistence type="inferred from homology"/>
<keyword evidence="5" id="KW-0255">Endonuclease</keyword>
<keyword evidence="5" id="KW-0540">Nuclease</keyword>
<dbReference type="InterPro" id="IPR044946">
    <property type="entry name" value="Restrct_endonuc_typeI_TRD_sf"/>
</dbReference>
<evidence type="ECO:0000256" key="3">
    <source>
        <dbReference type="ARBA" id="ARBA00023125"/>
    </source>
</evidence>
<dbReference type="InterPro" id="IPR000055">
    <property type="entry name" value="Restrct_endonuc_typeI_TRD"/>
</dbReference>
<protein>
    <submittedName>
        <fullName evidence="5">Type I restriction endonuclease EcoAI subunit S</fullName>
    </submittedName>
</protein>
<comment type="caution">
    <text evidence="5">The sequence shown here is derived from an EMBL/GenBank/DDBJ whole genome shotgun (WGS) entry which is preliminary data.</text>
</comment>
<evidence type="ECO:0000259" key="4">
    <source>
        <dbReference type="Pfam" id="PF01420"/>
    </source>
</evidence>
<sequence>MAEHALNKAAEPTTELTAEQLITDNLNIWATTVEQKSPSGRGSSKKFSLHGIKKLRELILELAVRGKLTPQDENEEPASALLGRIAAEKAQLVKDKKIKKPKALPEISEDEKPFELPSGWEFKRINDIGIIFNGNSVNARLKEQKYTGLSEGLPFIATKDVGYGFEDLDYDNGVLIPLEEPKFKVARKNSVLICAEGGSAGKKCGIATQNICFGNKLFAIEVHDNFEPKFVLSFYLTPTFYSMFSASMTGIIGGISSAKFSELLIPVPPPAEQHRIIAKVDELMSLCDTLEAQTEASLIAHQTLVETLLGALLFPSADATRPESSFTESWQRIAENFDTLFTTSASIDALKQAILQLAVMGKLVEQKPNDEPATKLLDYIATEKKQLIKDKRIKKQRRPLAITEEEKLFELPASWEWCRVINCMENLRDISYGIIKLGTEPDTGGIPTLRCSDVKPRYIDMTNVRNVSEEIEIAYARTRLNGGEVLVNIRGTLGGVSLVPNELAGFNIAREVAMLPLHPTISGEYIVNVINSPFFWKKIESNLKGIAYKGLNLNILRDFVIPLPPIKEQHRIVAKVAELIALCDQIKSCFASTEITQRHLTDTLVEQAIS</sequence>
<reference evidence="5 6" key="1">
    <citation type="submission" date="2021-05" db="EMBL/GenBank/DDBJ databases">
        <title>Molecular characterization for Shewanella algae harboring chromosomal blaOXA-55-like strains isolated from clinical and environment sample.</title>
        <authorList>
            <person name="Ohama Y."/>
            <person name="Aoki K."/>
            <person name="Harada S."/>
            <person name="Moriya K."/>
            <person name="Ishii Y."/>
            <person name="Tateda K."/>
        </authorList>
    </citation>
    <scope>NUCLEOTIDE SEQUENCE [LARGE SCALE GENOMIC DNA]</scope>
    <source>
        <strain evidence="5 6">MBTL60-118</strain>
    </source>
</reference>
<evidence type="ECO:0000313" key="6">
    <source>
        <dbReference type="Proteomes" id="UP000773469"/>
    </source>
</evidence>
<dbReference type="PANTHER" id="PTHR43140">
    <property type="entry name" value="TYPE-1 RESTRICTION ENZYME ECOKI SPECIFICITY PROTEIN"/>
    <property type="match status" value="1"/>
</dbReference>
<dbReference type="Proteomes" id="UP000773469">
    <property type="component" value="Unassembled WGS sequence"/>
</dbReference>
<evidence type="ECO:0000313" key="5">
    <source>
        <dbReference type="EMBL" id="GIU44410.1"/>
    </source>
</evidence>
<gene>
    <name evidence="5" type="primary">hsdS</name>
    <name evidence="5" type="ORF">TUM3794_32350</name>
</gene>
<keyword evidence="2" id="KW-0680">Restriction system</keyword>